<organism evidence="2 3">
    <name type="scientific">Prochlorococcus marinus (strain NATL1A)</name>
    <dbReference type="NCBI Taxonomy" id="167555"/>
    <lineage>
        <taxon>Bacteria</taxon>
        <taxon>Bacillati</taxon>
        <taxon>Cyanobacteriota</taxon>
        <taxon>Cyanophyceae</taxon>
        <taxon>Synechococcales</taxon>
        <taxon>Prochlorococcaceae</taxon>
        <taxon>Prochlorococcus</taxon>
    </lineage>
</organism>
<evidence type="ECO:0000313" key="3">
    <source>
        <dbReference type="Proteomes" id="UP000002592"/>
    </source>
</evidence>
<keyword evidence="1" id="KW-0472">Membrane</keyword>
<evidence type="ECO:0000256" key="1">
    <source>
        <dbReference type="SAM" id="Phobius"/>
    </source>
</evidence>
<keyword evidence="1" id="KW-1133">Transmembrane helix</keyword>
<dbReference type="HOGENOM" id="CLU_2495384_0_0_3"/>
<reference evidence="3" key="1">
    <citation type="journal article" date="2007" name="PLoS Genet.">
        <title>Patterns and implications of gene gain and loss in the evolution of Prochlorococcus.</title>
        <authorList>
            <person name="Kettler G.C."/>
            <person name="Martiny A.C."/>
            <person name="Huang K."/>
            <person name="Zucker J."/>
            <person name="Coleman M.L."/>
            <person name="Rodrigue S."/>
            <person name="Chen F."/>
            <person name="Lapidus A."/>
            <person name="Ferriera S."/>
            <person name="Johnson J."/>
            <person name="Steglich C."/>
            <person name="Church G.M."/>
            <person name="Richardson P."/>
            <person name="Chisholm S.W."/>
        </authorList>
    </citation>
    <scope>NUCLEOTIDE SEQUENCE [LARGE SCALE GENOMIC DNA]</scope>
    <source>
        <strain evidence="3">NATL1A</strain>
    </source>
</reference>
<dbReference type="KEGG" id="pme:NATL1_10801"/>
<name>A2C2C8_PROM1</name>
<feature type="transmembrane region" description="Helical" evidence="1">
    <location>
        <begin position="12"/>
        <end position="33"/>
    </location>
</feature>
<evidence type="ECO:0000313" key="2">
    <source>
        <dbReference type="EMBL" id="ABM75638.1"/>
    </source>
</evidence>
<accession>A2C2C8</accession>
<dbReference type="AlphaFoldDB" id="A2C2C8"/>
<keyword evidence="1" id="KW-0812">Transmembrane</keyword>
<sequence length="86" mass="9454">MLEMQKEFFDNNKYLICAGLSTLSLVFTSISIISVSKSVKELSADLEPIATWADSQNECITKTFRIDGKNTQGMPSKVWSCNGGGQ</sequence>
<dbReference type="EMBL" id="CP000553">
    <property type="protein sequence ID" value="ABM75638.1"/>
    <property type="molecule type" value="Genomic_DNA"/>
</dbReference>
<protein>
    <submittedName>
        <fullName evidence="2">Uncharacterized protein</fullName>
    </submittedName>
</protein>
<gene>
    <name evidence="2" type="ordered locus">NATL1_10801</name>
</gene>
<dbReference type="eggNOG" id="ENOG50320NE">
    <property type="taxonomic scope" value="Bacteria"/>
</dbReference>
<proteinExistence type="predicted"/>
<dbReference type="Proteomes" id="UP000002592">
    <property type="component" value="Chromosome"/>
</dbReference>